<organism evidence="1 2">
    <name type="scientific">Allacma fusca</name>
    <dbReference type="NCBI Taxonomy" id="39272"/>
    <lineage>
        <taxon>Eukaryota</taxon>
        <taxon>Metazoa</taxon>
        <taxon>Ecdysozoa</taxon>
        <taxon>Arthropoda</taxon>
        <taxon>Hexapoda</taxon>
        <taxon>Collembola</taxon>
        <taxon>Symphypleona</taxon>
        <taxon>Sminthuridae</taxon>
        <taxon>Allacma</taxon>
    </lineage>
</organism>
<protein>
    <submittedName>
        <fullName evidence="1">Uncharacterized protein</fullName>
    </submittedName>
</protein>
<dbReference type="EMBL" id="CAJVCH010534936">
    <property type="protein sequence ID" value="CAG7825092.1"/>
    <property type="molecule type" value="Genomic_DNA"/>
</dbReference>
<comment type="caution">
    <text evidence="1">The sequence shown here is derived from an EMBL/GenBank/DDBJ whole genome shotgun (WGS) entry which is preliminary data.</text>
</comment>
<name>A0A8J2KXA5_9HEXA</name>
<proteinExistence type="predicted"/>
<accession>A0A8J2KXA5</accession>
<evidence type="ECO:0000313" key="2">
    <source>
        <dbReference type="Proteomes" id="UP000708208"/>
    </source>
</evidence>
<gene>
    <name evidence="1" type="ORF">AFUS01_LOCUS35217</name>
</gene>
<sequence length="70" mass="8407">MKRDFCKNSDYLYTKNLAQEVKSPLLISPQHLKWRAEKQVDEIQARDFQTYYKDFPVKICGRDKAGYLEF</sequence>
<dbReference type="Proteomes" id="UP000708208">
    <property type="component" value="Unassembled WGS sequence"/>
</dbReference>
<reference evidence="1" key="1">
    <citation type="submission" date="2021-06" db="EMBL/GenBank/DDBJ databases">
        <authorList>
            <person name="Hodson N. C."/>
            <person name="Mongue J. A."/>
            <person name="Jaron S. K."/>
        </authorList>
    </citation>
    <scope>NUCLEOTIDE SEQUENCE</scope>
</reference>
<dbReference type="AlphaFoldDB" id="A0A8J2KXA5"/>
<keyword evidence="2" id="KW-1185">Reference proteome</keyword>
<evidence type="ECO:0000313" key="1">
    <source>
        <dbReference type="EMBL" id="CAG7825092.1"/>
    </source>
</evidence>